<sequence>MASIATPASAELTGIPLHAEKKAKTAIQLAKEQAKAQKLRKFQQKQKKQANAAPAVSAKERRPAVEVAEYTEDTPAGQKKIVKPLDGAHRKAYIPKVVESAWYEWWEQKGYFKPELNQDGNAKKEGYFVIPAPPPNVTGALHLGHALASSIQDALIRYHRMQGMTVLFLPGCDHTGISTQAVVENMLRMGGSYDWTREAFTLDANLSRAVTETFCRLHDEGRTLIDVPGYDRKVEFGVLTTFQYQIDGTQGEYIAMDFGTGAVKITPAHDKNDFAIGKRHKLEVINILTNDGLLNANTGEFEGQRRFDARYNIMRMDEMAKAALDAVEDGRIKIQPDRASPYCIHIDGTNAEQWVTGRTEEEAFKKAETKFPGKNITLMRDPDVLDTWFSSGLWPFSTLGWPNNTHDLEKLFPTSLLETGWDILFFWVARMVMLYLKLTGKIPFSEVYCHSLVRDTFGRKMSKSLGSVIDPIDVMESITLEQLNAKLYEGNLDPKEVAKATQFQQAAFPQGIPECGADALRFSLIQYTASGEDINFDIKVTHAYRRFCNKIYQATKYVLGTFDKYGKEFVPNEAATLSGNESLSERWILSRFNNAVKDVNAAMRARELSHATRIIHSYLYDELCDIFIENSKAIFADGSPEQRASAMNTLYTVIEGGLRLIHPFMPFLSEELWQRLPRQPTDTTNSIMFATYPQCNELLNDLESEDAYGLVLGCAKGVRSLLAEYKTDRPKIFTQTADSTVCERATSELQAIKSISGKIASLIEVLGHEYATRIGCAVYVVSSSVVIFLKLQGDINIHKEITKVQNKIEKAIDGVTKQRQFIASPEFEEKVTSAVQEEAKKKLQELLALQHNYKKTIQQFQDIRARSE</sequence>
<evidence type="ECO:0000256" key="3">
    <source>
        <dbReference type="ARBA" id="ARBA00022598"/>
    </source>
</evidence>
<dbReference type="InterPro" id="IPR025709">
    <property type="entry name" value="Leu_tRNA-synth_edit"/>
</dbReference>
<feature type="domain" description="Aminoacyl-tRNA synthetase class Ia" evidence="12">
    <location>
        <begin position="350"/>
        <end position="537"/>
    </location>
</feature>
<feature type="region of interest" description="Disordered" evidence="11">
    <location>
        <begin position="38"/>
        <end position="71"/>
    </location>
</feature>
<keyword evidence="5 10" id="KW-0067">ATP-binding</keyword>
<keyword evidence="16" id="KW-1185">Reference proteome</keyword>
<gene>
    <name evidence="15" type="ORF">BDV96DRAFT_680072</name>
</gene>
<evidence type="ECO:0000256" key="8">
    <source>
        <dbReference type="ARBA" id="ARBA00029936"/>
    </source>
</evidence>
<evidence type="ECO:0000256" key="6">
    <source>
        <dbReference type="ARBA" id="ARBA00022917"/>
    </source>
</evidence>
<keyword evidence="3 10" id="KW-0436">Ligase</keyword>
<evidence type="ECO:0000256" key="5">
    <source>
        <dbReference type="ARBA" id="ARBA00022840"/>
    </source>
</evidence>
<dbReference type="InterPro" id="IPR009080">
    <property type="entry name" value="tRNAsynth_Ia_anticodon-bd"/>
</dbReference>
<evidence type="ECO:0000256" key="1">
    <source>
        <dbReference type="ARBA" id="ARBA00005594"/>
    </source>
</evidence>
<dbReference type="EC" id="6.1.1.9" evidence="2"/>
<dbReference type="SUPFAM" id="SSF52374">
    <property type="entry name" value="Nucleotidylyl transferase"/>
    <property type="match status" value="1"/>
</dbReference>
<dbReference type="SUPFAM" id="SSF50677">
    <property type="entry name" value="ValRS/IleRS/LeuRS editing domain"/>
    <property type="match status" value="1"/>
</dbReference>
<protein>
    <recommendedName>
        <fullName evidence="2">valine--tRNA ligase</fullName>
        <ecNumber evidence="2">6.1.1.9</ecNumber>
    </recommendedName>
    <alternativeName>
        <fullName evidence="8">Valyl-tRNA synthetase</fullName>
    </alternativeName>
</protein>
<comment type="similarity">
    <text evidence="1 10">Belongs to the class-I aminoacyl-tRNA synthetase family.</text>
</comment>
<evidence type="ECO:0000256" key="2">
    <source>
        <dbReference type="ARBA" id="ARBA00013169"/>
    </source>
</evidence>
<proteinExistence type="inferred from homology"/>
<dbReference type="InterPro" id="IPR001412">
    <property type="entry name" value="aa-tRNA-synth_I_CS"/>
</dbReference>
<dbReference type="Pfam" id="PF08264">
    <property type="entry name" value="Anticodon_1"/>
    <property type="match status" value="1"/>
</dbReference>
<keyword evidence="6 10" id="KW-0648">Protein biosynthesis</keyword>
<organism evidence="15 16">
    <name type="scientific">Lophiotrema nucula</name>
    <dbReference type="NCBI Taxonomy" id="690887"/>
    <lineage>
        <taxon>Eukaryota</taxon>
        <taxon>Fungi</taxon>
        <taxon>Dikarya</taxon>
        <taxon>Ascomycota</taxon>
        <taxon>Pezizomycotina</taxon>
        <taxon>Dothideomycetes</taxon>
        <taxon>Pleosporomycetidae</taxon>
        <taxon>Pleosporales</taxon>
        <taxon>Lophiotremataceae</taxon>
        <taxon>Lophiotrema</taxon>
    </lineage>
</organism>
<dbReference type="PROSITE" id="PS00178">
    <property type="entry name" value="AA_TRNA_LIGASE_I"/>
    <property type="match status" value="1"/>
</dbReference>
<evidence type="ECO:0000313" key="16">
    <source>
        <dbReference type="Proteomes" id="UP000799770"/>
    </source>
</evidence>
<comment type="catalytic activity">
    <reaction evidence="9">
        <text>tRNA(Val) + L-valine + ATP = L-valyl-tRNA(Val) + AMP + diphosphate</text>
        <dbReference type="Rhea" id="RHEA:10704"/>
        <dbReference type="Rhea" id="RHEA-COMP:9672"/>
        <dbReference type="Rhea" id="RHEA-COMP:9708"/>
        <dbReference type="ChEBI" id="CHEBI:30616"/>
        <dbReference type="ChEBI" id="CHEBI:33019"/>
        <dbReference type="ChEBI" id="CHEBI:57762"/>
        <dbReference type="ChEBI" id="CHEBI:78442"/>
        <dbReference type="ChEBI" id="CHEBI:78537"/>
        <dbReference type="ChEBI" id="CHEBI:456215"/>
        <dbReference type="EC" id="6.1.1.9"/>
    </reaction>
</comment>
<dbReference type="OrthoDB" id="629407at2759"/>
<evidence type="ECO:0000259" key="14">
    <source>
        <dbReference type="Pfam" id="PF13603"/>
    </source>
</evidence>
<keyword evidence="7 10" id="KW-0030">Aminoacyl-tRNA synthetase</keyword>
<dbReference type="GO" id="GO:0006438">
    <property type="term" value="P:valyl-tRNA aminoacylation"/>
    <property type="evidence" value="ECO:0007669"/>
    <property type="project" value="InterPro"/>
</dbReference>
<dbReference type="GO" id="GO:0004832">
    <property type="term" value="F:valine-tRNA ligase activity"/>
    <property type="evidence" value="ECO:0007669"/>
    <property type="project" value="UniProtKB-EC"/>
</dbReference>
<dbReference type="GO" id="GO:0002161">
    <property type="term" value="F:aminoacyl-tRNA deacylase activity"/>
    <property type="evidence" value="ECO:0007669"/>
    <property type="project" value="InterPro"/>
</dbReference>
<dbReference type="EMBL" id="ML977403">
    <property type="protein sequence ID" value="KAF2105180.1"/>
    <property type="molecule type" value="Genomic_DNA"/>
</dbReference>
<dbReference type="InterPro" id="IPR033705">
    <property type="entry name" value="Anticodon_Ia_Val"/>
</dbReference>
<dbReference type="CDD" id="cd07962">
    <property type="entry name" value="Anticodon_Ia_Val"/>
    <property type="match status" value="1"/>
</dbReference>
<dbReference type="GO" id="GO:0005524">
    <property type="term" value="F:ATP binding"/>
    <property type="evidence" value="ECO:0007669"/>
    <property type="project" value="UniProtKB-KW"/>
</dbReference>
<dbReference type="InterPro" id="IPR002300">
    <property type="entry name" value="aa-tRNA-synth_Ia"/>
</dbReference>
<name>A0A6A5YE48_9PLEO</name>
<dbReference type="Gene3D" id="3.40.50.620">
    <property type="entry name" value="HUPs"/>
    <property type="match status" value="2"/>
</dbReference>
<evidence type="ECO:0000259" key="12">
    <source>
        <dbReference type="Pfam" id="PF00133"/>
    </source>
</evidence>
<dbReference type="InterPro" id="IPR014729">
    <property type="entry name" value="Rossmann-like_a/b/a_fold"/>
</dbReference>
<accession>A0A6A5YE48</accession>
<dbReference type="Gene3D" id="3.90.740.10">
    <property type="entry name" value="Valyl/Leucyl/Isoleucyl-tRNA synthetase, editing domain"/>
    <property type="match status" value="1"/>
</dbReference>
<dbReference type="Pfam" id="PF00133">
    <property type="entry name" value="tRNA-synt_1"/>
    <property type="match status" value="2"/>
</dbReference>
<dbReference type="Gene3D" id="1.10.730.10">
    <property type="entry name" value="Isoleucyl-tRNA Synthetase, Domain 1"/>
    <property type="match status" value="1"/>
</dbReference>
<feature type="domain" description="Methionyl/Valyl/Leucyl/Isoleucyl-tRNA synthetase anticodon-binding" evidence="13">
    <location>
        <begin position="585"/>
        <end position="722"/>
    </location>
</feature>
<dbReference type="PANTHER" id="PTHR11946">
    <property type="entry name" value="VALYL-TRNA SYNTHETASES"/>
    <property type="match status" value="1"/>
</dbReference>
<reference evidence="15" key="1">
    <citation type="journal article" date="2020" name="Stud. Mycol.">
        <title>101 Dothideomycetes genomes: a test case for predicting lifestyles and emergence of pathogens.</title>
        <authorList>
            <person name="Haridas S."/>
            <person name="Albert R."/>
            <person name="Binder M."/>
            <person name="Bloem J."/>
            <person name="Labutti K."/>
            <person name="Salamov A."/>
            <person name="Andreopoulos B."/>
            <person name="Baker S."/>
            <person name="Barry K."/>
            <person name="Bills G."/>
            <person name="Bluhm B."/>
            <person name="Cannon C."/>
            <person name="Castanera R."/>
            <person name="Culley D."/>
            <person name="Daum C."/>
            <person name="Ezra D."/>
            <person name="Gonzalez J."/>
            <person name="Henrissat B."/>
            <person name="Kuo A."/>
            <person name="Liang C."/>
            <person name="Lipzen A."/>
            <person name="Lutzoni F."/>
            <person name="Magnuson J."/>
            <person name="Mondo S."/>
            <person name="Nolan M."/>
            <person name="Ohm R."/>
            <person name="Pangilinan J."/>
            <person name="Park H.-J."/>
            <person name="Ramirez L."/>
            <person name="Alfaro M."/>
            <person name="Sun H."/>
            <person name="Tritt A."/>
            <person name="Yoshinaga Y."/>
            <person name="Zwiers L.-H."/>
            <person name="Turgeon B."/>
            <person name="Goodwin S."/>
            <person name="Spatafora J."/>
            <person name="Crous P."/>
            <person name="Grigoriev I."/>
        </authorList>
    </citation>
    <scope>NUCLEOTIDE SEQUENCE</scope>
    <source>
        <strain evidence="15">CBS 627.86</strain>
    </source>
</reference>
<dbReference type="AlphaFoldDB" id="A0A6A5YE48"/>
<evidence type="ECO:0000256" key="9">
    <source>
        <dbReference type="ARBA" id="ARBA00047552"/>
    </source>
</evidence>
<dbReference type="InterPro" id="IPR009008">
    <property type="entry name" value="Val/Leu/Ile-tRNA-synth_edit"/>
</dbReference>
<dbReference type="Proteomes" id="UP000799770">
    <property type="component" value="Unassembled WGS sequence"/>
</dbReference>
<keyword evidence="4 10" id="KW-0547">Nucleotide-binding</keyword>
<dbReference type="FunFam" id="1.10.730.10:FF:000009">
    <property type="entry name" value="Valine--tRNA ligase, mitochondrial"/>
    <property type="match status" value="1"/>
</dbReference>
<evidence type="ECO:0000256" key="10">
    <source>
        <dbReference type="RuleBase" id="RU363035"/>
    </source>
</evidence>
<evidence type="ECO:0000256" key="7">
    <source>
        <dbReference type="ARBA" id="ARBA00023146"/>
    </source>
</evidence>
<evidence type="ECO:0000256" key="4">
    <source>
        <dbReference type="ARBA" id="ARBA00022741"/>
    </source>
</evidence>
<feature type="domain" description="Aminoacyl-tRNA synthetase class Ia" evidence="12">
    <location>
        <begin position="102"/>
        <end position="187"/>
    </location>
</feature>
<feature type="domain" description="Leucyl-tRNA synthetase editing" evidence="14">
    <location>
        <begin position="252"/>
        <end position="292"/>
    </location>
</feature>
<dbReference type="PANTHER" id="PTHR11946:SF109">
    <property type="entry name" value="VALINE--TRNA LIGASE"/>
    <property type="match status" value="1"/>
</dbReference>
<dbReference type="Pfam" id="PF13603">
    <property type="entry name" value="tRNA-synt_1_2"/>
    <property type="match status" value="1"/>
</dbReference>
<evidence type="ECO:0000313" key="15">
    <source>
        <dbReference type="EMBL" id="KAF2105180.1"/>
    </source>
</evidence>
<dbReference type="InterPro" id="IPR002303">
    <property type="entry name" value="Valyl-tRNA_ligase"/>
</dbReference>
<feature type="compositionally biased region" description="Basic residues" evidence="11">
    <location>
        <begin position="38"/>
        <end position="48"/>
    </location>
</feature>
<dbReference type="SUPFAM" id="SSF47323">
    <property type="entry name" value="Anticodon-binding domain of a subclass of class I aminoacyl-tRNA synthetases"/>
    <property type="match status" value="1"/>
</dbReference>
<dbReference type="GO" id="GO:0005829">
    <property type="term" value="C:cytosol"/>
    <property type="evidence" value="ECO:0007669"/>
    <property type="project" value="TreeGrafter"/>
</dbReference>
<evidence type="ECO:0000259" key="13">
    <source>
        <dbReference type="Pfam" id="PF08264"/>
    </source>
</evidence>
<evidence type="ECO:0000256" key="11">
    <source>
        <dbReference type="SAM" id="MobiDB-lite"/>
    </source>
</evidence>
<dbReference type="InterPro" id="IPR013155">
    <property type="entry name" value="M/V/L/I-tRNA-synth_anticd-bd"/>
</dbReference>